<dbReference type="SUPFAM" id="SSF58104">
    <property type="entry name" value="Methyl-accepting chemotaxis protein (MCP) signaling domain"/>
    <property type="match status" value="1"/>
</dbReference>
<dbReference type="GO" id="GO:0006935">
    <property type="term" value="P:chemotaxis"/>
    <property type="evidence" value="ECO:0007669"/>
    <property type="project" value="UniProtKB-KW"/>
</dbReference>
<dbReference type="GO" id="GO:0005886">
    <property type="term" value="C:plasma membrane"/>
    <property type="evidence" value="ECO:0007669"/>
    <property type="project" value="TreeGrafter"/>
</dbReference>
<dbReference type="GO" id="GO:0007165">
    <property type="term" value="P:signal transduction"/>
    <property type="evidence" value="ECO:0007669"/>
    <property type="project" value="UniProtKB-KW"/>
</dbReference>
<dbReference type="PANTHER" id="PTHR43531:SF11">
    <property type="entry name" value="METHYL-ACCEPTING CHEMOTAXIS PROTEIN 3"/>
    <property type="match status" value="1"/>
</dbReference>
<dbReference type="Proteomes" id="UP000320672">
    <property type="component" value="Chromosome"/>
</dbReference>
<dbReference type="PROSITE" id="PS50113">
    <property type="entry name" value="PAC"/>
    <property type="match status" value="2"/>
</dbReference>
<dbReference type="InterPro" id="IPR004089">
    <property type="entry name" value="MCPsignal_dom"/>
</dbReference>
<dbReference type="InterPro" id="IPR051310">
    <property type="entry name" value="MCP_chemotaxis"/>
</dbReference>
<dbReference type="InterPro" id="IPR035965">
    <property type="entry name" value="PAS-like_dom_sf"/>
</dbReference>
<feature type="domain" description="PAC" evidence="6">
    <location>
        <begin position="108"/>
        <end position="160"/>
    </location>
</feature>
<accession>A0A517MI88</accession>
<dbReference type="SMART" id="SM00283">
    <property type="entry name" value="MA"/>
    <property type="match status" value="1"/>
</dbReference>
<keyword evidence="8" id="KW-1185">Reference proteome</keyword>
<dbReference type="NCBIfam" id="TIGR00229">
    <property type="entry name" value="sensory_box"/>
    <property type="match status" value="2"/>
</dbReference>
<dbReference type="SUPFAM" id="SSF55785">
    <property type="entry name" value="PYP-like sensor domain (PAS domain)"/>
    <property type="match status" value="2"/>
</dbReference>
<proteinExistence type="inferred from homology"/>
<evidence type="ECO:0000313" key="7">
    <source>
        <dbReference type="EMBL" id="QDS94593.1"/>
    </source>
</evidence>
<dbReference type="GO" id="GO:0004888">
    <property type="term" value="F:transmembrane signaling receptor activity"/>
    <property type="evidence" value="ECO:0007669"/>
    <property type="project" value="InterPro"/>
</dbReference>
<evidence type="ECO:0000256" key="1">
    <source>
        <dbReference type="ARBA" id="ARBA00022500"/>
    </source>
</evidence>
<feature type="domain" description="PAC" evidence="6">
    <location>
        <begin position="230"/>
        <end position="282"/>
    </location>
</feature>
<gene>
    <name evidence="7" type="primary">bdlA</name>
    <name evidence="7" type="ORF">FF011L_33720</name>
</gene>
<feature type="domain" description="Methyl-accepting transducer" evidence="4">
    <location>
        <begin position="297"/>
        <end position="526"/>
    </location>
</feature>
<dbReference type="SMART" id="SM00091">
    <property type="entry name" value="PAS"/>
    <property type="match status" value="2"/>
</dbReference>
<evidence type="ECO:0000259" key="5">
    <source>
        <dbReference type="PROSITE" id="PS50112"/>
    </source>
</evidence>
<dbReference type="CDD" id="cd11386">
    <property type="entry name" value="MCP_signal"/>
    <property type="match status" value="1"/>
</dbReference>
<sequence>MSKTARPETSTAETKKELRREIEILKLENSRLEQNVAGQLAAINHSQSVIEFEMDGTIVSANENFLTLMGYTLAEIQGRNDSIFIDPEHLASPEYRDLWNRLNKGEHENGQYKRISKSGKEIWIQGSYSPIFDADGKPLKVIEYATDITEQTLRNADFEGQIEAIQKSQAVIEFEMDGTIVTANSLFLEAMGYTLDEIRGKHHRIFVDPDERIKPGYAEFWEKLNRGEYAHSEYRRIGKGGREVWIQGSYNPILGLNGRPCKVVKYADDVTQRVQLERSAKQQREKTKNLIDEVIESAHQFAEGARVIAESSANLSDGAQNQAASVEEMTASVAEMTNAIQVIATSAASVNDQASKTACLAGEASKTRTEAVVAMRLIEKSSEQITDIIQVISDIASQTNLLALNAAIEAARAGEHGLGFAVVADEVRKLAERSSEAAKEITQLIKESSRRVAEGAELSEDVGNSLASIVEAVDITAAGIVQIAEQTESQSASADQVQIAIRSVSETTESNAASAEELAASAEQLGAQSHTLQDLVSKFES</sequence>
<evidence type="ECO:0000259" key="6">
    <source>
        <dbReference type="PROSITE" id="PS50113"/>
    </source>
</evidence>
<dbReference type="AlphaFoldDB" id="A0A517MI88"/>
<dbReference type="SMART" id="SM00086">
    <property type="entry name" value="PAC"/>
    <property type="match status" value="2"/>
</dbReference>
<keyword evidence="3" id="KW-0807">Transducer</keyword>
<dbReference type="PROSITE" id="PS50112">
    <property type="entry name" value="PAS"/>
    <property type="match status" value="2"/>
</dbReference>
<organism evidence="7 8">
    <name type="scientific">Roseimaritima multifibrata</name>
    <dbReference type="NCBI Taxonomy" id="1930274"/>
    <lineage>
        <taxon>Bacteria</taxon>
        <taxon>Pseudomonadati</taxon>
        <taxon>Planctomycetota</taxon>
        <taxon>Planctomycetia</taxon>
        <taxon>Pirellulales</taxon>
        <taxon>Pirellulaceae</taxon>
        <taxon>Roseimaritima</taxon>
    </lineage>
</organism>
<dbReference type="Gene3D" id="1.10.287.950">
    <property type="entry name" value="Methyl-accepting chemotaxis protein"/>
    <property type="match status" value="1"/>
</dbReference>
<dbReference type="Pfam" id="PF08447">
    <property type="entry name" value="PAS_3"/>
    <property type="match status" value="2"/>
</dbReference>
<dbReference type="InterPro" id="IPR004090">
    <property type="entry name" value="Chemotax_Me-accpt_rcpt"/>
</dbReference>
<dbReference type="PRINTS" id="PR00260">
    <property type="entry name" value="CHEMTRNSDUCR"/>
</dbReference>
<comment type="similarity">
    <text evidence="2">Belongs to the methyl-accepting chemotaxis (MCP) protein family.</text>
</comment>
<evidence type="ECO:0000256" key="3">
    <source>
        <dbReference type="PROSITE-ProRule" id="PRU00284"/>
    </source>
</evidence>
<protein>
    <submittedName>
        <fullName evidence="7">Biofilm dispersion protein BdlA</fullName>
    </submittedName>
</protein>
<dbReference type="InterPro" id="IPR013655">
    <property type="entry name" value="PAS_fold_3"/>
</dbReference>
<dbReference type="EMBL" id="CP036262">
    <property type="protein sequence ID" value="QDS94593.1"/>
    <property type="molecule type" value="Genomic_DNA"/>
</dbReference>
<dbReference type="PANTHER" id="PTHR43531">
    <property type="entry name" value="PROTEIN ICFG"/>
    <property type="match status" value="1"/>
</dbReference>
<evidence type="ECO:0000259" key="4">
    <source>
        <dbReference type="PROSITE" id="PS50111"/>
    </source>
</evidence>
<feature type="domain" description="PAS" evidence="5">
    <location>
        <begin position="154"/>
        <end position="212"/>
    </location>
</feature>
<dbReference type="PROSITE" id="PS50111">
    <property type="entry name" value="CHEMOTAXIS_TRANSDUC_2"/>
    <property type="match status" value="1"/>
</dbReference>
<dbReference type="CDD" id="cd00130">
    <property type="entry name" value="PAS"/>
    <property type="match status" value="2"/>
</dbReference>
<keyword evidence="1" id="KW-0145">Chemotaxis</keyword>
<dbReference type="Pfam" id="PF00015">
    <property type="entry name" value="MCPsignal"/>
    <property type="match status" value="1"/>
</dbReference>
<dbReference type="InterPro" id="IPR000014">
    <property type="entry name" value="PAS"/>
</dbReference>
<reference evidence="7 8" key="1">
    <citation type="submission" date="2019-02" db="EMBL/GenBank/DDBJ databases">
        <title>Deep-cultivation of Planctomycetes and their phenomic and genomic characterization uncovers novel biology.</title>
        <authorList>
            <person name="Wiegand S."/>
            <person name="Jogler M."/>
            <person name="Boedeker C."/>
            <person name="Pinto D."/>
            <person name="Vollmers J."/>
            <person name="Rivas-Marin E."/>
            <person name="Kohn T."/>
            <person name="Peeters S.H."/>
            <person name="Heuer A."/>
            <person name="Rast P."/>
            <person name="Oberbeckmann S."/>
            <person name="Bunk B."/>
            <person name="Jeske O."/>
            <person name="Meyerdierks A."/>
            <person name="Storesund J.E."/>
            <person name="Kallscheuer N."/>
            <person name="Luecker S."/>
            <person name="Lage O.M."/>
            <person name="Pohl T."/>
            <person name="Merkel B.J."/>
            <person name="Hornburger P."/>
            <person name="Mueller R.-W."/>
            <person name="Bruemmer F."/>
            <person name="Labrenz M."/>
            <person name="Spormann A.M."/>
            <person name="Op den Camp H."/>
            <person name="Overmann J."/>
            <person name="Amann R."/>
            <person name="Jetten M.S.M."/>
            <person name="Mascher T."/>
            <person name="Medema M.H."/>
            <person name="Devos D.P."/>
            <person name="Kaster A.-K."/>
            <person name="Ovreas L."/>
            <person name="Rohde M."/>
            <person name="Galperin M.Y."/>
            <person name="Jogler C."/>
        </authorList>
    </citation>
    <scope>NUCLEOTIDE SEQUENCE [LARGE SCALE GENOMIC DNA]</scope>
    <source>
        <strain evidence="7 8">FF011L</strain>
    </source>
</reference>
<dbReference type="OrthoDB" id="221239at2"/>
<dbReference type="InterPro" id="IPR000700">
    <property type="entry name" value="PAS-assoc_C"/>
</dbReference>
<evidence type="ECO:0000313" key="8">
    <source>
        <dbReference type="Proteomes" id="UP000320672"/>
    </source>
</evidence>
<dbReference type="KEGG" id="rml:FF011L_33720"/>
<feature type="domain" description="PAS" evidence="5">
    <location>
        <begin position="49"/>
        <end position="88"/>
    </location>
</feature>
<dbReference type="RefSeq" id="WP_145352605.1">
    <property type="nucleotide sequence ID" value="NZ_CP036262.1"/>
</dbReference>
<evidence type="ECO:0000256" key="2">
    <source>
        <dbReference type="ARBA" id="ARBA00029447"/>
    </source>
</evidence>
<name>A0A517MI88_9BACT</name>
<dbReference type="Gene3D" id="3.30.450.20">
    <property type="entry name" value="PAS domain"/>
    <property type="match status" value="2"/>
</dbReference>
<dbReference type="InterPro" id="IPR001610">
    <property type="entry name" value="PAC"/>
</dbReference>